<dbReference type="GO" id="GO:0016990">
    <property type="term" value="F:arginine deiminase activity"/>
    <property type="evidence" value="ECO:0007669"/>
    <property type="project" value="UniProtKB-EC"/>
</dbReference>
<dbReference type="EC" id="3.5.3.6" evidence="2"/>
<sequence>MGIAWGVASDTGVLSEVLLCRPTHYRFLPTNAVARAALARGAAADLGAATAQHRELEAALAESGAAIREVVPEPHLAYQVYVRDAVQMTHRGAVLTQLARPERRGEYAAMLRALEALGVPIWQMSSAGTLEGGDIHLIRPGLAMIGVSGGRTDEAGATQFARWLRHEGWEVRLVPLPEHFLHLDLLFSMAAEGVAVACTEVLDEGVIAWLGRIGVRVIPTTYREAMALAGNVLALGAGRVLSSRGAARVNAALRAEGLVVLDPDLSVFTAGGGGPRCLTAPLRREG</sequence>
<evidence type="ECO:0000256" key="3">
    <source>
        <dbReference type="ARBA" id="ARBA00049429"/>
    </source>
</evidence>
<reference evidence="4" key="1">
    <citation type="submission" date="2021-06" db="EMBL/GenBank/DDBJ databases">
        <title>Elioraea tepida, sp. nov., a moderately thermophilic aerobic anoxygenic phototrophic bacterium isolated from an alkaline siliceous hot spring mat community in Yellowstone National Park, WY, USA.</title>
        <authorList>
            <person name="Saini M.K."/>
            <person name="Yoshida S."/>
            <person name="Sebastian A."/>
            <person name="Hirose S."/>
            <person name="Hara E."/>
            <person name="Tamaki H."/>
            <person name="Soulier N.T."/>
            <person name="Albert I."/>
            <person name="Hanada S."/>
            <person name="Bryant D.A."/>
            <person name="Tank M."/>
        </authorList>
    </citation>
    <scope>NUCLEOTIDE SEQUENCE</scope>
    <source>
        <strain evidence="4">MS-P2</strain>
    </source>
</reference>
<evidence type="ECO:0000256" key="2">
    <source>
        <dbReference type="ARBA" id="ARBA00012171"/>
    </source>
</evidence>
<dbReference type="Proteomes" id="UP000694001">
    <property type="component" value="Chromosome"/>
</dbReference>
<dbReference type="PANTHER" id="PTHR47271">
    <property type="entry name" value="ARGININE DEIMINASE"/>
    <property type="match status" value="1"/>
</dbReference>
<accession>A0A975U047</accession>
<name>A0A975U047_9PROT</name>
<dbReference type="Pfam" id="PF19420">
    <property type="entry name" value="DDAH_eukar"/>
    <property type="match status" value="1"/>
</dbReference>
<evidence type="ECO:0000256" key="1">
    <source>
        <dbReference type="ARBA" id="ARBA00005213"/>
    </source>
</evidence>
<comment type="pathway">
    <text evidence="1">Amino-acid degradation; L-arginine degradation via ADI pathway; carbamoyl phosphate from L-arginine: step 1/2.</text>
</comment>
<evidence type="ECO:0000313" key="4">
    <source>
        <dbReference type="EMBL" id="QXM23789.1"/>
    </source>
</evidence>
<protein>
    <recommendedName>
        <fullName evidence="2">arginine deiminase</fullName>
        <ecNumber evidence="2">3.5.3.6</ecNumber>
    </recommendedName>
</protein>
<dbReference type="GO" id="GO:0019546">
    <property type="term" value="P:L-arginine deiminase pathway"/>
    <property type="evidence" value="ECO:0007669"/>
    <property type="project" value="TreeGrafter"/>
</dbReference>
<dbReference type="PANTHER" id="PTHR47271:SF2">
    <property type="entry name" value="ARGININE DEIMINASE"/>
    <property type="match status" value="1"/>
</dbReference>
<dbReference type="EMBL" id="CP076448">
    <property type="protein sequence ID" value="QXM23789.1"/>
    <property type="molecule type" value="Genomic_DNA"/>
</dbReference>
<dbReference type="AlphaFoldDB" id="A0A975U047"/>
<dbReference type="RefSeq" id="WP_218284698.1">
    <property type="nucleotide sequence ID" value="NZ_CP076448.1"/>
</dbReference>
<comment type="catalytic activity">
    <reaction evidence="3">
        <text>L-arginine + H2O = L-citrulline + NH4(+)</text>
        <dbReference type="Rhea" id="RHEA:19597"/>
        <dbReference type="ChEBI" id="CHEBI:15377"/>
        <dbReference type="ChEBI" id="CHEBI:28938"/>
        <dbReference type="ChEBI" id="CHEBI:32682"/>
        <dbReference type="ChEBI" id="CHEBI:57743"/>
        <dbReference type="EC" id="3.5.3.6"/>
    </reaction>
</comment>
<gene>
    <name evidence="4" type="ORF">KO353_10800</name>
</gene>
<evidence type="ECO:0000313" key="5">
    <source>
        <dbReference type="Proteomes" id="UP000694001"/>
    </source>
</evidence>
<proteinExistence type="predicted"/>
<keyword evidence="5" id="KW-1185">Reference proteome</keyword>
<dbReference type="KEGG" id="elio:KO353_10800"/>
<organism evidence="4 5">
    <name type="scientific">Elioraea tepida</name>
    <dbReference type="NCBI Taxonomy" id="2843330"/>
    <lineage>
        <taxon>Bacteria</taxon>
        <taxon>Pseudomonadati</taxon>
        <taxon>Pseudomonadota</taxon>
        <taxon>Alphaproteobacteria</taxon>
        <taxon>Acetobacterales</taxon>
        <taxon>Elioraeaceae</taxon>
        <taxon>Elioraea</taxon>
    </lineage>
</organism>